<evidence type="ECO:0000256" key="2">
    <source>
        <dbReference type="ARBA" id="ARBA00004167"/>
    </source>
</evidence>
<dbReference type="AlphaFoldDB" id="A0A8S0WKD6"/>
<dbReference type="InterPro" id="IPR050364">
    <property type="entry name" value="Cytochrome_P450_fung"/>
</dbReference>
<dbReference type="Gene3D" id="1.10.630.10">
    <property type="entry name" value="Cytochrome P450"/>
    <property type="match status" value="1"/>
</dbReference>
<comment type="cofactor">
    <cofactor evidence="1 14">
        <name>heme</name>
        <dbReference type="ChEBI" id="CHEBI:30413"/>
    </cofactor>
</comment>
<evidence type="ECO:0000256" key="10">
    <source>
        <dbReference type="ARBA" id="ARBA00023004"/>
    </source>
</evidence>
<dbReference type="GO" id="GO:0020037">
    <property type="term" value="F:heme binding"/>
    <property type="evidence" value="ECO:0007669"/>
    <property type="project" value="InterPro"/>
</dbReference>
<evidence type="ECO:0000256" key="9">
    <source>
        <dbReference type="ARBA" id="ARBA00023002"/>
    </source>
</evidence>
<evidence type="ECO:0000256" key="16">
    <source>
        <dbReference type="SAM" id="SignalP"/>
    </source>
</evidence>
<dbReference type="GO" id="GO:0004497">
    <property type="term" value="F:monooxygenase activity"/>
    <property type="evidence" value="ECO:0007669"/>
    <property type="project" value="UniProtKB-KW"/>
</dbReference>
<evidence type="ECO:0000256" key="3">
    <source>
        <dbReference type="ARBA" id="ARBA00005179"/>
    </source>
</evidence>
<evidence type="ECO:0000256" key="11">
    <source>
        <dbReference type="ARBA" id="ARBA00023033"/>
    </source>
</evidence>
<keyword evidence="16" id="KW-0732">Signal</keyword>
<dbReference type="PRINTS" id="PR00463">
    <property type="entry name" value="EP450I"/>
</dbReference>
<evidence type="ECO:0000256" key="13">
    <source>
        <dbReference type="ARBA" id="ARBA00023180"/>
    </source>
</evidence>
<comment type="caution">
    <text evidence="17">The sequence shown here is derived from an EMBL/GenBank/DDBJ whole genome shotgun (WGS) entry which is preliminary data.</text>
</comment>
<organism evidence="17 18">
    <name type="scientific">Cyclocybe aegerita</name>
    <name type="common">Black poplar mushroom</name>
    <name type="synonym">Agrocybe aegerita</name>
    <dbReference type="NCBI Taxonomy" id="1973307"/>
    <lineage>
        <taxon>Eukaryota</taxon>
        <taxon>Fungi</taxon>
        <taxon>Dikarya</taxon>
        <taxon>Basidiomycota</taxon>
        <taxon>Agaricomycotina</taxon>
        <taxon>Agaricomycetes</taxon>
        <taxon>Agaricomycetidae</taxon>
        <taxon>Agaricales</taxon>
        <taxon>Agaricineae</taxon>
        <taxon>Bolbitiaceae</taxon>
        <taxon>Cyclocybe</taxon>
    </lineage>
</organism>
<evidence type="ECO:0000313" key="18">
    <source>
        <dbReference type="Proteomes" id="UP000467700"/>
    </source>
</evidence>
<dbReference type="InterPro" id="IPR017972">
    <property type="entry name" value="Cyt_P450_CS"/>
</dbReference>
<reference evidence="17 18" key="1">
    <citation type="submission" date="2020-01" db="EMBL/GenBank/DDBJ databases">
        <authorList>
            <person name="Gupta K D."/>
        </authorList>
    </citation>
    <scope>NUCLEOTIDE SEQUENCE [LARGE SCALE GENOMIC DNA]</scope>
</reference>
<dbReference type="PANTHER" id="PTHR46300:SF2">
    <property type="entry name" value="CYTOCHROME P450 MONOOXYGENASE ALNH-RELATED"/>
    <property type="match status" value="1"/>
</dbReference>
<keyword evidence="5 14" id="KW-0349">Heme</keyword>
<dbReference type="InterPro" id="IPR001128">
    <property type="entry name" value="Cyt_P450"/>
</dbReference>
<evidence type="ECO:0000256" key="8">
    <source>
        <dbReference type="ARBA" id="ARBA00022989"/>
    </source>
</evidence>
<proteinExistence type="inferred from homology"/>
<feature type="chain" id="PRO_5035751087" description="Cytochrome P450" evidence="16">
    <location>
        <begin position="19"/>
        <end position="639"/>
    </location>
</feature>
<dbReference type="PANTHER" id="PTHR46300">
    <property type="entry name" value="P450, PUTATIVE (EUROFUNG)-RELATED-RELATED"/>
    <property type="match status" value="1"/>
</dbReference>
<evidence type="ECO:0000256" key="4">
    <source>
        <dbReference type="ARBA" id="ARBA00010617"/>
    </source>
</evidence>
<dbReference type="PROSITE" id="PS00086">
    <property type="entry name" value="CYTOCHROME_P450"/>
    <property type="match status" value="1"/>
</dbReference>
<dbReference type="GO" id="GO:0005506">
    <property type="term" value="F:iron ion binding"/>
    <property type="evidence" value="ECO:0007669"/>
    <property type="project" value="InterPro"/>
</dbReference>
<evidence type="ECO:0008006" key="19">
    <source>
        <dbReference type="Google" id="ProtNLM"/>
    </source>
</evidence>
<evidence type="ECO:0000256" key="6">
    <source>
        <dbReference type="ARBA" id="ARBA00022692"/>
    </source>
</evidence>
<accession>A0A8S0WKD6</accession>
<keyword evidence="10 14" id="KW-0408">Iron</keyword>
<keyword evidence="18" id="KW-1185">Reference proteome</keyword>
<dbReference type="OrthoDB" id="1055148at2759"/>
<evidence type="ECO:0000256" key="14">
    <source>
        <dbReference type="PIRSR" id="PIRSR602401-1"/>
    </source>
</evidence>
<dbReference type="GO" id="GO:0016705">
    <property type="term" value="F:oxidoreductase activity, acting on paired donors, with incorporation or reduction of molecular oxygen"/>
    <property type="evidence" value="ECO:0007669"/>
    <property type="project" value="InterPro"/>
</dbReference>
<dbReference type="Pfam" id="PF00067">
    <property type="entry name" value="p450"/>
    <property type="match status" value="2"/>
</dbReference>
<dbReference type="PRINTS" id="PR00385">
    <property type="entry name" value="P450"/>
</dbReference>
<keyword evidence="6" id="KW-0812">Transmembrane</keyword>
<dbReference type="EMBL" id="CACVBS010000113">
    <property type="protein sequence ID" value="CAA7271821.1"/>
    <property type="molecule type" value="Genomic_DNA"/>
</dbReference>
<keyword evidence="13" id="KW-0325">Glycoprotein</keyword>
<protein>
    <recommendedName>
        <fullName evidence="19">Cytochrome P450</fullName>
    </recommendedName>
</protein>
<evidence type="ECO:0000256" key="1">
    <source>
        <dbReference type="ARBA" id="ARBA00001971"/>
    </source>
</evidence>
<keyword evidence="12" id="KW-0472">Membrane</keyword>
<feature type="signal peptide" evidence="16">
    <location>
        <begin position="1"/>
        <end position="18"/>
    </location>
</feature>
<gene>
    <name evidence="17" type="ORF">AAE3_LOCUS14059</name>
</gene>
<dbReference type="InterPro" id="IPR002401">
    <property type="entry name" value="Cyt_P450_E_grp-I"/>
</dbReference>
<evidence type="ECO:0000256" key="7">
    <source>
        <dbReference type="ARBA" id="ARBA00022723"/>
    </source>
</evidence>
<comment type="pathway">
    <text evidence="3">Secondary metabolite biosynthesis.</text>
</comment>
<keyword evidence="8" id="KW-1133">Transmembrane helix</keyword>
<feature type="binding site" description="axial binding residue" evidence="14">
    <location>
        <position position="406"/>
    </location>
    <ligand>
        <name>heme</name>
        <dbReference type="ChEBI" id="CHEBI:30413"/>
    </ligand>
    <ligandPart>
        <name>Fe</name>
        <dbReference type="ChEBI" id="CHEBI:18248"/>
    </ligandPart>
</feature>
<comment type="subcellular location">
    <subcellularLocation>
        <location evidence="2">Membrane</location>
        <topology evidence="2">Single-pass membrane protein</topology>
    </subcellularLocation>
</comment>
<evidence type="ECO:0000256" key="15">
    <source>
        <dbReference type="RuleBase" id="RU000461"/>
    </source>
</evidence>
<comment type="similarity">
    <text evidence="4 15">Belongs to the cytochrome P450 family.</text>
</comment>
<dbReference type="Proteomes" id="UP000467700">
    <property type="component" value="Unassembled WGS sequence"/>
</dbReference>
<evidence type="ECO:0000256" key="5">
    <source>
        <dbReference type="ARBA" id="ARBA00022617"/>
    </source>
</evidence>
<name>A0A8S0WKD6_CYCAE</name>
<keyword evidence="7 14" id="KW-0479">Metal-binding</keyword>
<sequence length="639" mass="71486">MTLASWTLFLTAVLLTATRWVLSPKLRLPPGPRRWPLIGNLPQLFLEHPWKAFARWAREYESSIISVTVLGTTFIILNDERSIRELLVERALIYSDRPCTKWFEKIGISRLFFFQDYNDKWKRVFHRILYPGSTTSKNFIVLQGIIFSPWSTEYLSTGKQIMSLFLMRRIPWSANSKRKLPVNHLPFPINFPSWFPGTTFINQAKKCTVFVDKMIRTPFNTAKDDIKRCGSTPSIASRFFAMFEGKPLDPFEIDEVANVLGVAYAAGIDPIFALLTSFATAMLLYPEVQRKAHAELDTVLSGRILDFGDYGKIPYIDALISELLRWNPVAPLGLFRSLKQDDSYHGYTFPEGSIIITNIWAVLHDERHYGPEPDKFIPERFLRSDGSIDLDRANAEGAFGFGRRSCAGQRIAREFAWIVIASILSVYEIADGVDLNGKPLDGSEIKYTSSLGTTYVVMELVKLVESPPNLDTRIVDAIKWLATVPAPPGHLLGPLGGGCIRHSFFADGETPEPYVSVQALKRYMDKGRRRLYNGGEGVKRATVADERLICTQANVHPTHFGVDEHGKTVVMGFGSISYLPESFARYALLGDDKFGNVPDALGWAGADQIDAMARISGNLGMTADPGLGLDANGDPVETK</sequence>
<keyword evidence="11 15" id="KW-0503">Monooxygenase</keyword>
<dbReference type="GO" id="GO:0016020">
    <property type="term" value="C:membrane"/>
    <property type="evidence" value="ECO:0007669"/>
    <property type="project" value="UniProtKB-SubCell"/>
</dbReference>
<dbReference type="InterPro" id="IPR036396">
    <property type="entry name" value="Cyt_P450_sf"/>
</dbReference>
<evidence type="ECO:0000313" key="17">
    <source>
        <dbReference type="EMBL" id="CAA7271821.1"/>
    </source>
</evidence>
<evidence type="ECO:0000256" key="12">
    <source>
        <dbReference type="ARBA" id="ARBA00023136"/>
    </source>
</evidence>
<keyword evidence="9 15" id="KW-0560">Oxidoreductase</keyword>
<dbReference type="SUPFAM" id="SSF48264">
    <property type="entry name" value="Cytochrome P450"/>
    <property type="match status" value="1"/>
</dbReference>